<organism evidence="2">
    <name type="scientific">Anguilla anguilla</name>
    <name type="common">European freshwater eel</name>
    <name type="synonym">Muraena anguilla</name>
    <dbReference type="NCBI Taxonomy" id="7936"/>
    <lineage>
        <taxon>Eukaryota</taxon>
        <taxon>Metazoa</taxon>
        <taxon>Chordata</taxon>
        <taxon>Craniata</taxon>
        <taxon>Vertebrata</taxon>
        <taxon>Euteleostomi</taxon>
        <taxon>Actinopterygii</taxon>
        <taxon>Neopterygii</taxon>
        <taxon>Teleostei</taxon>
        <taxon>Anguilliformes</taxon>
        <taxon>Anguillidae</taxon>
        <taxon>Anguilla</taxon>
    </lineage>
</organism>
<proteinExistence type="predicted"/>
<evidence type="ECO:0000313" key="2">
    <source>
        <dbReference type="EMBL" id="JAH05120.1"/>
    </source>
</evidence>
<evidence type="ECO:0000256" key="1">
    <source>
        <dbReference type="SAM" id="MobiDB-lite"/>
    </source>
</evidence>
<feature type="region of interest" description="Disordered" evidence="1">
    <location>
        <begin position="1"/>
        <end position="26"/>
    </location>
</feature>
<dbReference type="AlphaFoldDB" id="A0A0E9PLZ5"/>
<name>A0A0E9PLZ5_ANGAN</name>
<reference evidence="2" key="1">
    <citation type="submission" date="2014-11" db="EMBL/GenBank/DDBJ databases">
        <authorList>
            <person name="Amaro Gonzalez C."/>
        </authorList>
    </citation>
    <scope>NUCLEOTIDE SEQUENCE</scope>
</reference>
<accession>A0A0E9PLZ5</accession>
<sequence>MLIMSSKEGSHGASLHHAATPSPTFKIPPELNGQLHRRISAVMHCSSSNRPIAAQEYRKARSHF</sequence>
<protein>
    <submittedName>
        <fullName evidence="2">Uncharacterized protein</fullName>
    </submittedName>
</protein>
<dbReference type="EMBL" id="GBXM01103457">
    <property type="protein sequence ID" value="JAH05120.1"/>
    <property type="molecule type" value="Transcribed_RNA"/>
</dbReference>
<reference evidence="2" key="2">
    <citation type="journal article" date="2015" name="Fish Shellfish Immunol.">
        <title>Early steps in the European eel (Anguilla anguilla)-Vibrio vulnificus interaction in the gills: Role of the RtxA13 toxin.</title>
        <authorList>
            <person name="Callol A."/>
            <person name="Pajuelo D."/>
            <person name="Ebbesson L."/>
            <person name="Teles M."/>
            <person name="MacKenzie S."/>
            <person name="Amaro C."/>
        </authorList>
    </citation>
    <scope>NUCLEOTIDE SEQUENCE</scope>
</reference>